<evidence type="ECO:0000256" key="10">
    <source>
        <dbReference type="ARBA" id="ARBA00022840"/>
    </source>
</evidence>
<dbReference type="InterPro" id="IPR000719">
    <property type="entry name" value="Prot_kinase_dom"/>
</dbReference>
<evidence type="ECO:0000256" key="4">
    <source>
        <dbReference type="ARBA" id="ARBA00022475"/>
    </source>
</evidence>
<keyword evidence="11 16" id="KW-1133">Transmembrane helix</keyword>
<evidence type="ECO:0000256" key="6">
    <source>
        <dbReference type="ARBA" id="ARBA00022679"/>
    </source>
</evidence>
<evidence type="ECO:0000313" key="20">
    <source>
        <dbReference type="Proteomes" id="UP000523447"/>
    </source>
</evidence>
<evidence type="ECO:0000259" key="18">
    <source>
        <dbReference type="PROSITE" id="PS50850"/>
    </source>
</evidence>
<evidence type="ECO:0000256" key="5">
    <source>
        <dbReference type="ARBA" id="ARBA00022527"/>
    </source>
</evidence>
<dbReference type="InterPro" id="IPR011701">
    <property type="entry name" value="MFS"/>
</dbReference>
<protein>
    <recommendedName>
        <fullName evidence="2">non-specific serine/threonine protein kinase</fullName>
        <ecNumber evidence="2">2.7.11.1</ecNumber>
    </recommendedName>
</protein>
<dbReference type="Pfam" id="PF07690">
    <property type="entry name" value="MFS_1"/>
    <property type="match status" value="1"/>
</dbReference>
<gene>
    <name evidence="19" type="ORF">HGA07_10545</name>
</gene>
<dbReference type="PROSITE" id="PS00107">
    <property type="entry name" value="PROTEIN_KINASE_ATP"/>
    <property type="match status" value="1"/>
</dbReference>
<feature type="transmembrane region" description="Helical" evidence="16">
    <location>
        <begin position="445"/>
        <end position="468"/>
    </location>
</feature>
<keyword evidence="3" id="KW-0813">Transport</keyword>
<feature type="transmembrane region" description="Helical" evidence="16">
    <location>
        <begin position="665"/>
        <end position="691"/>
    </location>
</feature>
<name>A0A7X6LWT7_9NOCA</name>
<evidence type="ECO:0000313" key="19">
    <source>
        <dbReference type="EMBL" id="NKY86064.1"/>
    </source>
</evidence>
<feature type="transmembrane region" description="Helical" evidence="16">
    <location>
        <begin position="387"/>
        <end position="405"/>
    </location>
</feature>
<dbReference type="GO" id="GO:0005524">
    <property type="term" value="F:ATP binding"/>
    <property type="evidence" value="ECO:0007669"/>
    <property type="project" value="UniProtKB-UniRule"/>
</dbReference>
<evidence type="ECO:0000256" key="12">
    <source>
        <dbReference type="ARBA" id="ARBA00023136"/>
    </source>
</evidence>
<feature type="transmembrane region" description="Helical" evidence="16">
    <location>
        <begin position="703"/>
        <end position="727"/>
    </location>
</feature>
<feature type="domain" description="Major facilitator superfamily (MFS) profile" evidence="18">
    <location>
        <begin position="322"/>
        <end position="770"/>
    </location>
</feature>
<keyword evidence="9" id="KW-0418">Kinase</keyword>
<evidence type="ECO:0000256" key="13">
    <source>
        <dbReference type="ARBA" id="ARBA00047899"/>
    </source>
</evidence>
<feature type="transmembrane region" description="Helical" evidence="16">
    <location>
        <begin position="417"/>
        <end position="438"/>
    </location>
</feature>
<dbReference type="CDD" id="cd14014">
    <property type="entry name" value="STKc_PknB_like"/>
    <property type="match status" value="1"/>
</dbReference>
<feature type="transmembrane region" description="Helical" evidence="16">
    <location>
        <begin position="474"/>
        <end position="496"/>
    </location>
</feature>
<dbReference type="FunFam" id="3.30.200.20:FF:000035">
    <property type="entry name" value="Serine/threonine protein kinase Stk1"/>
    <property type="match status" value="1"/>
</dbReference>
<evidence type="ECO:0000256" key="1">
    <source>
        <dbReference type="ARBA" id="ARBA00004651"/>
    </source>
</evidence>
<evidence type="ECO:0000256" key="9">
    <source>
        <dbReference type="ARBA" id="ARBA00022777"/>
    </source>
</evidence>
<dbReference type="PANTHER" id="PTHR42718">
    <property type="entry name" value="MAJOR FACILITATOR SUPERFAMILY MULTIDRUG TRANSPORTER MFSC"/>
    <property type="match status" value="1"/>
</dbReference>
<feature type="transmembrane region" description="Helical" evidence="16">
    <location>
        <begin position="603"/>
        <end position="625"/>
    </location>
</feature>
<dbReference type="InterPro" id="IPR036259">
    <property type="entry name" value="MFS_trans_sf"/>
</dbReference>
<dbReference type="InterPro" id="IPR008271">
    <property type="entry name" value="Ser/Thr_kinase_AS"/>
</dbReference>
<keyword evidence="4" id="KW-1003">Cell membrane</keyword>
<organism evidence="19 20">
    <name type="scientific">Nocardia veterana</name>
    <dbReference type="NCBI Taxonomy" id="132249"/>
    <lineage>
        <taxon>Bacteria</taxon>
        <taxon>Bacillati</taxon>
        <taxon>Actinomycetota</taxon>
        <taxon>Actinomycetes</taxon>
        <taxon>Mycobacteriales</taxon>
        <taxon>Nocardiaceae</taxon>
        <taxon>Nocardia</taxon>
    </lineage>
</organism>
<feature type="transmembrane region" description="Helical" evidence="16">
    <location>
        <begin position="321"/>
        <end position="344"/>
    </location>
</feature>
<dbReference type="Gene3D" id="3.30.200.20">
    <property type="entry name" value="Phosphorylase Kinase, domain 1"/>
    <property type="match status" value="1"/>
</dbReference>
<dbReference type="PROSITE" id="PS00108">
    <property type="entry name" value="PROTEIN_KINASE_ST"/>
    <property type="match status" value="1"/>
</dbReference>
<dbReference type="Gene3D" id="1.20.1720.10">
    <property type="entry name" value="Multidrug resistance protein D"/>
    <property type="match status" value="1"/>
</dbReference>
<evidence type="ECO:0000256" key="14">
    <source>
        <dbReference type="ARBA" id="ARBA00048679"/>
    </source>
</evidence>
<dbReference type="Gene3D" id="1.10.510.10">
    <property type="entry name" value="Transferase(Phosphotransferase) domain 1"/>
    <property type="match status" value="1"/>
</dbReference>
<evidence type="ECO:0000256" key="11">
    <source>
        <dbReference type="ARBA" id="ARBA00022989"/>
    </source>
</evidence>
<dbReference type="GO" id="GO:0045717">
    <property type="term" value="P:negative regulation of fatty acid biosynthetic process"/>
    <property type="evidence" value="ECO:0007669"/>
    <property type="project" value="UniProtKB-ARBA"/>
</dbReference>
<evidence type="ECO:0000256" key="15">
    <source>
        <dbReference type="PROSITE-ProRule" id="PRU10141"/>
    </source>
</evidence>
<dbReference type="SMART" id="SM00220">
    <property type="entry name" value="S_TKc"/>
    <property type="match status" value="1"/>
</dbReference>
<feature type="transmembrane region" description="Helical" evidence="16">
    <location>
        <begin position="508"/>
        <end position="527"/>
    </location>
</feature>
<feature type="transmembrane region" description="Helical" evidence="16">
    <location>
        <begin position="356"/>
        <end position="375"/>
    </location>
</feature>
<evidence type="ECO:0000256" key="8">
    <source>
        <dbReference type="ARBA" id="ARBA00022741"/>
    </source>
</evidence>
<keyword evidence="12 16" id="KW-0472">Membrane</keyword>
<dbReference type="Gene3D" id="1.20.1250.20">
    <property type="entry name" value="MFS general substrate transporter like domains"/>
    <property type="match status" value="1"/>
</dbReference>
<dbReference type="SUPFAM" id="SSF103473">
    <property type="entry name" value="MFS general substrate transporter"/>
    <property type="match status" value="1"/>
</dbReference>
<dbReference type="PANTHER" id="PTHR42718:SF46">
    <property type="entry name" value="BLR6921 PROTEIN"/>
    <property type="match status" value="1"/>
</dbReference>
<feature type="binding site" evidence="15">
    <location>
        <position position="41"/>
    </location>
    <ligand>
        <name>ATP</name>
        <dbReference type="ChEBI" id="CHEBI:30616"/>
    </ligand>
</feature>
<dbReference type="CDD" id="cd17321">
    <property type="entry name" value="MFS_MMR_MDR_like"/>
    <property type="match status" value="1"/>
</dbReference>
<keyword evidence="7 16" id="KW-0812">Transmembrane</keyword>
<keyword evidence="6" id="KW-0808">Transferase</keyword>
<accession>A0A7X6LWT7</accession>
<dbReference type="PROSITE" id="PS50011">
    <property type="entry name" value="PROTEIN_KINASE_DOM"/>
    <property type="match status" value="1"/>
</dbReference>
<comment type="catalytic activity">
    <reaction evidence="14">
        <text>L-seryl-[protein] + ATP = O-phospho-L-seryl-[protein] + ADP + H(+)</text>
        <dbReference type="Rhea" id="RHEA:17989"/>
        <dbReference type="Rhea" id="RHEA-COMP:9863"/>
        <dbReference type="Rhea" id="RHEA-COMP:11604"/>
        <dbReference type="ChEBI" id="CHEBI:15378"/>
        <dbReference type="ChEBI" id="CHEBI:29999"/>
        <dbReference type="ChEBI" id="CHEBI:30616"/>
        <dbReference type="ChEBI" id="CHEBI:83421"/>
        <dbReference type="ChEBI" id="CHEBI:456216"/>
        <dbReference type="EC" id="2.7.11.1"/>
    </reaction>
</comment>
<dbReference type="RefSeq" id="WP_157171489.1">
    <property type="nucleotide sequence ID" value="NZ_CAWPHS010000078.1"/>
</dbReference>
<dbReference type="GO" id="GO:0022857">
    <property type="term" value="F:transmembrane transporter activity"/>
    <property type="evidence" value="ECO:0007669"/>
    <property type="project" value="InterPro"/>
</dbReference>
<feature type="transmembrane region" description="Helical" evidence="16">
    <location>
        <begin position="637"/>
        <end position="659"/>
    </location>
</feature>
<dbReference type="EMBL" id="JAAXPE010000008">
    <property type="protein sequence ID" value="NKY86064.1"/>
    <property type="molecule type" value="Genomic_DNA"/>
</dbReference>
<evidence type="ECO:0000256" key="2">
    <source>
        <dbReference type="ARBA" id="ARBA00012513"/>
    </source>
</evidence>
<dbReference type="AlphaFoldDB" id="A0A7X6LWT7"/>
<dbReference type="InterPro" id="IPR011009">
    <property type="entry name" value="Kinase-like_dom_sf"/>
</dbReference>
<feature type="transmembrane region" description="Helical" evidence="16">
    <location>
        <begin position="747"/>
        <end position="766"/>
    </location>
</feature>
<dbReference type="InterPro" id="IPR017441">
    <property type="entry name" value="Protein_kinase_ATP_BS"/>
</dbReference>
<dbReference type="Pfam" id="PF00069">
    <property type="entry name" value="Pkinase"/>
    <property type="match status" value="1"/>
</dbReference>
<feature type="transmembrane region" description="Helical" evidence="16">
    <location>
        <begin position="573"/>
        <end position="597"/>
    </location>
</feature>
<evidence type="ECO:0000256" key="7">
    <source>
        <dbReference type="ARBA" id="ARBA00022692"/>
    </source>
</evidence>
<dbReference type="Proteomes" id="UP000523447">
    <property type="component" value="Unassembled WGS sequence"/>
</dbReference>
<dbReference type="PRINTS" id="PR01036">
    <property type="entry name" value="TCRTETB"/>
</dbReference>
<dbReference type="GO" id="GO:0005886">
    <property type="term" value="C:plasma membrane"/>
    <property type="evidence" value="ECO:0007669"/>
    <property type="project" value="UniProtKB-SubCell"/>
</dbReference>
<keyword evidence="5" id="KW-0723">Serine/threonine-protein kinase</keyword>
<feature type="transmembrane region" description="Helical" evidence="16">
    <location>
        <begin position="533"/>
        <end position="553"/>
    </location>
</feature>
<reference evidence="19 20" key="1">
    <citation type="submission" date="2020-04" db="EMBL/GenBank/DDBJ databases">
        <title>MicrobeNet Type strains.</title>
        <authorList>
            <person name="Nicholson A.C."/>
        </authorList>
    </citation>
    <scope>NUCLEOTIDE SEQUENCE [LARGE SCALE GENOMIC DNA]</scope>
    <source>
        <strain evidence="19 20">DSM 44445</strain>
    </source>
</reference>
<sequence>MDAAPGTMLAGYAIEGVLGRGGMGSVYRARHPRLPRVVALKVLNQDVSADPELRARFDREADIVARLDHPGIVAIHDRGIENGQPWLAMQYVEGIDTSKLDPAAVGAERAVRIVAEVAAALDYAHSRGVLHRDVKPANILLAATQAGRAERAVLTDFGIARLLSANTQLTSTGTFTATLAYASPEQLSGMPIDHRSDQYSLACTLFALLTGRAPFAAADPGQVVAGHLAHPVPPVLRPDVPPQLNAVIARATAKNPAERFTSAGEFAAAAQQAISGPAFAAPPYPPPHPVRHMPPHLPPHALHHPGWPAPRSELPVRNPWAAAWAMAIGCFAVLLTSGAVSVGLPSIQHDLDGTFAVGHWISDAYLLCATVPLLISGRLGDRFGPRTIYLVGVGLFMLGSVAAAATPTLPILIASRMVQGLGAALIIPQTVAVIVRLFPPGRRGAALGLLGGLGGLGVLLAPLVAAALVESFSWRLVFLLAVPLGLVMIVLAGTLVPALPTQRAAANPVGLLVSGGGVLLMALSLGQGIQQGWAMWGPVLIAGSALLGLFLFLQARAAAPLVSKAVLRDRNWWLAIVSTSASAAAVNMVSTVIVISLQMAEHMAVEMVGCVLAPAAVVTAVFAPVFGTVADRTHPAFFPAVGFGTGAAAAVAAGFAAGAEVPSPGAVFALIGAVLGFASACLCGPLAAFATDALAPAQLGTGSALYSTAAGLGTAIGGTASSAVFAAHPISFDPRLGDGLYDALREVGLLAGGLFVLCALAAGFFTRPSDPAGPARPPFHH</sequence>
<dbReference type="PROSITE" id="PS50850">
    <property type="entry name" value="MFS"/>
    <property type="match status" value="1"/>
</dbReference>
<keyword evidence="10 15" id="KW-0067">ATP-binding</keyword>
<dbReference type="FunFam" id="1.10.510.10:FF:000021">
    <property type="entry name" value="Serine/threonine protein kinase"/>
    <property type="match status" value="1"/>
</dbReference>
<keyword evidence="20" id="KW-1185">Reference proteome</keyword>
<comment type="subcellular location">
    <subcellularLocation>
        <location evidence="1">Cell membrane</location>
        <topology evidence="1">Multi-pass membrane protein</topology>
    </subcellularLocation>
</comment>
<feature type="domain" description="Protein kinase" evidence="17">
    <location>
        <begin position="12"/>
        <end position="274"/>
    </location>
</feature>
<comment type="caution">
    <text evidence="19">The sequence shown here is derived from an EMBL/GenBank/DDBJ whole genome shotgun (WGS) entry which is preliminary data.</text>
</comment>
<dbReference type="EC" id="2.7.11.1" evidence="2"/>
<dbReference type="GO" id="GO:0004674">
    <property type="term" value="F:protein serine/threonine kinase activity"/>
    <property type="evidence" value="ECO:0007669"/>
    <property type="project" value="UniProtKB-KW"/>
</dbReference>
<comment type="catalytic activity">
    <reaction evidence="13">
        <text>L-threonyl-[protein] + ATP = O-phospho-L-threonyl-[protein] + ADP + H(+)</text>
        <dbReference type="Rhea" id="RHEA:46608"/>
        <dbReference type="Rhea" id="RHEA-COMP:11060"/>
        <dbReference type="Rhea" id="RHEA-COMP:11605"/>
        <dbReference type="ChEBI" id="CHEBI:15378"/>
        <dbReference type="ChEBI" id="CHEBI:30013"/>
        <dbReference type="ChEBI" id="CHEBI:30616"/>
        <dbReference type="ChEBI" id="CHEBI:61977"/>
        <dbReference type="ChEBI" id="CHEBI:456216"/>
        <dbReference type="EC" id="2.7.11.1"/>
    </reaction>
</comment>
<evidence type="ECO:0000256" key="3">
    <source>
        <dbReference type="ARBA" id="ARBA00022448"/>
    </source>
</evidence>
<proteinExistence type="predicted"/>
<evidence type="ECO:0000256" key="16">
    <source>
        <dbReference type="SAM" id="Phobius"/>
    </source>
</evidence>
<evidence type="ECO:0000259" key="17">
    <source>
        <dbReference type="PROSITE" id="PS50011"/>
    </source>
</evidence>
<dbReference type="InterPro" id="IPR020846">
    <property type="entry name" value="MFS_dom"/>
</dbReference>
<keyword evidence="8 15" id="KW-0547">Nucleotide-binding</keyword>
<dbReference type="SUPFAM" id="SSF56112">
    <property type="entry name" value="Protein kinase-like (PK-like)"/>
    <property type="match status" value="1"/>
</dbReference>